<accession>A0ABQ4MPT4</accession>
<name>A0ABQ4MPT4_9BACL</name>
<sequence>MRLLRKDMKPVIFRERIPKKEPDGTPYEDWATEGIEVRGNVQPAGGKEMAAQYGERLRYIMVMYCEYTPDSRELLEQFNSQNKGYGACVFVPGDAEMPDYKVVAVRPWRHIVIELEMI</sequence>
<dbReference type="RefSeq" id="WP_213590400.1">
    <property type="nucleotide sequence ID" value="NZ_BOSM01000002.1"/>
</dbReference>
<organism evidence="1 2">
    <name type="scientific">Paenibacillus woosongensis</name>
    <dbReference type="NCBI Taxonomy" id="307580"/>
    <lineage>
        <taxon>Bacteria</taxon>
        <taxon>Bacillati</taxon>
        <taxon>Bacillota</taxon>
        <taxon>Bacilli</taxon>
        <taxon>Bacillales</taxon>
        <taxon>Paenibacillaceae</taxon>
        <taxon>Paenibacillus</taxon>
    </lineage>
</organism>
<evidence type="ECO:0008006" key="3">
    <source>
        <dbReference type="Google" id="ProtNLM"/>
    </source>
</evidence>
<protein>
    <recommendedName>
        <fullName evidence="3">Phage protein</fullName>
    </recommendedName>
</protein>
<gene>
    <name evidence="1" type="ORF">J15TS10_17230</name>
</gene>
<evidence type="ECO:0000313" key="2">
    <source>
        <dbReference type="Proteomes" id="UP000681290"/>
    </source>
</evidence>
<dbReference type="Proteomes" id="UP000681290">
    <property type="component" value="Unassembled WGS sequence"/>
</dbReference>
<comment type="caution">
    <text evidence="1">The sequence shown here is derived from an EMBL/GenBank/DDBJ whole genome shotgun (WGS) entry which is preliminary data.</text>
</comment>
<keyword evidence="2" id="KW-1185">Reference proteome</keyword>
<proteinExistence type="predicted"/>
<reference evidence="1 2" key="1">
    <citation type="submission" date="2021-03" db="EMBL/GenBank/DDBJ databases">
        <title>Antimicrobial resistance genes in bacteria isolated from Japanese honey, and their potential for conferring macrolide and lincosamide resistance in the American foulbrood pathogen Paenibacillus larvae.</title>
        <authorList>
            <person name="Okamoto M."/>
            <person name="Kumagai M."/>
            <person name="Kanamori H."/>
            <person name="Takamatsu D."/>
        </authorList>
    </citation>
    <scope>NUCLEOTIDE SEQUENCE [LARGE SCALE GENOMIC DNA]</scope>
    <source>
        <strain evidence="1 2">J15TS10</strain>
    </source>
</reference>
<evidence type="ECO:0000313" key="1">
    <source>
        <dbReference type="EMBL" id="GIP57909.1"/>
    </source>
</evidence>
<dbReference type="EMBL" id="BOSM01000002">
    <property type="protein sequence ID" value="GIP57909.1"/>
    <property type="molecule type" value="Genomic_DNA"/>
</dbReference>